<dbReference type="HOGENOM" id="CLU_3028092_0_0_10"/>
<dbReference type="EMBL" id="AFFY01000011">
    <property type="protein sequence ID" value="EHH01358.1"/>
    <property type="molecule type" value="Genomic_DNA"/>
</dbReference>
<evidence type="ECO:0000313" key="2">
    <source>
        <dbReference type="Proteomes" id="UP000003598"/>
    </source>
</evidence>
<dbReference type="STRING" id="762968.HMPREF9441_00766"/>
<dbReference type="AlphaFoldDB" id="G5SN38"/>
<comment type="caution">
    <text evidence="1">The sequence shown here is derived from an EMBL/GenBank/DDBJ whole genome shotgun (WGS) entry which is preliminary data.</text>
</comment>
<dbReference type="Proteomes" id="UP000003598">
    <property type="component" value="Unassembled WGS sequence"/>
</dbReference>
<keyword evidence="2" id="KW-1185">Reference proteome</keyword>
<name>G5SN38_9BACT</name>
<evidence type="ECO:0000313" key="1">
    <source>
        <dbReference type="EMBL" id="EHH01358.1"/>
    </source>
</evidence>
<organism evidence="1 2">
    <name type="scientific">Paraprevotella clara YIT 11840</name>
    <dbReference type="NCBI Taxonomy" id="762968"/>
    <lineage>
        <taxon>Bacteria</taxon>
        <taxon>Pseudomonadati</taxon>
        <taxon>Bacteroidota</taxon>
        <taxon>Bacteroidia</taxon>
        <taxon>Bacteroidales</taxon>
        <taxon>Prevotellaceae</taxon>
        <taxon>Paraprevotella</taxon>
    </lineage>
</organism>
<gene>
    <name evidence="1" type="ORF">HMPREF9441_00766</name>
</gene>
<sequence length="55" mass="6480">MQSYFKSLIISLLHHIQIPRIQSQQNEKSISAKRFFNLSQTIFRSKEIETVKSAQ</sequence>
<proteinExistence type="predicted"/>
<reference evidence="1 2" key="1">
    <citation type="submission" date="2011-03" db="EMBL/GenBank/DDBJ databases">
        <authorList>
            <person name="Weinstock G."/>
            <person name="Sodergren E."/>
            <person name="Clifton S."/>
            <person name="Fulton L."/>
            <person name="Fulton B."/>
            <person name="Courtney L."/>
            <person name="Fronick C."/>
            <person name="Harrison M."/>
            <person name="Strong C."/>
            <person name="Farmer C."/>
            <person name="Delahaunty K."/>
            <person name="Markovic C."/>
            <person name="Hall O."/>
            <person name="Minx P."/>
            <person name="Tomlinson C."/>
            <person name="Mitreva M."/>
            <person name="Hou S."/>
            <person name="Chen J."/>
            <person name="Wollam A."/>
            <person name="Pepin K.H."/>
            <person name="Johnson M."/>
            <person name="Bhonagiri V."/>
            <person name="Zhang X."/>
            <person name="Suruliraj S."/>
            <person name="Warren W."/>
            <person name="Chinwalla A."/>
            <person name="Mardis E.R."/>
            <person name="Wilson R.K."/>
        </authorList>
    </citation>
    <scope>NUCLEOTIDE SEQUENCE [LARGE SCALE GENOMIC DNA]</scope>
    <source>
        <strain evidence="1 2">YIT 11840</strain>
    </source>
</reference>
<protein>
    <submittedName>
        <fullName evidence="1">Uncharacterized protein</fullName>
    </submittedName>
</protein>
<accession>G5SN38</accession>